<dbReference type="PANTHER" id="PTHR45721:SF12">
    <property type="entry name" value="INTERMEDIATE FILAMENT PROTEIN IFA-1"/>
    <property type="match status" value="1"/>
</dbReference>
<evidence type="ECO:0000313" key="7">
    <source>
        <dbReference type="EMBL" id="CAF3663396.1"/>
    </source>
</evidence>
<feature type="compositionally biased region" description="Polar residues" evidence="4">
    <location>
        <begin position="667"/>
        <end position="683"/>
    </location>
</feature>
<keyword evidence="1" id="KW-0403">Intermediate filament</keyword>
<feature type="compositionally biased region" description="Polar residues" evidence="4">
    <location>
        <begin position="702"/>
        <end position="722"/>
    </location>
</feature>
<dbReference type="GO" id="GO:0006998">
    <property type="term" value="P:nuclear envelope organization"/>
    <property type="evidence" value="ECO:0007669"/>
    <property type="project" value="TreeGrafter"/>
</dbReference>
<proteinExistence type="predicted"/>
<dbReference type="GO" id="GO:0005200">
    <property type="term" value="F:structural constituent of cytoskeleton"/>
    <property type="evidence" value="ECO:0007669"/>
    <property type="project" value="TreeGrafter"/>
</dbReference>
<accession>A0A814GSK1</accession>
<feature type="compositionally biased region" description="Polar residues" evidence="4">
    <location>
        <begin position="642"/>
        <end position="659"/>
    </location>
</feature>
<dbReference type="Proteomes" id="UP000663860">
    <property type="component" value="Unassembled WGS sequence"/>
</dbReference>
<feature type="compositionally biased region" description="Low complexity" evidence="4">
    <location>
        <begin position="617"/>
        <end position="641"/>
    </location>
</feature>
<keyword evidence="2 3" id="KW-0175">Coiled coil</keyword>
<dbReference type="GO" id="GO:0031507">
    <property type="term" value="P:heterochromatin formation"/>
    <property type="evidence" value="ECO:0007669"/>
    <property type="project" value="TreeGrafter"/>
</dbReference>
<dbReference type="GO" id="GO:0090435">
    <property type="term" value="P:protein localization to nuclear envelope"/>
    <property type="evidence" value="ECO:0007669"/>
    <property type="project" value="TreeGrafter"/>
</dbReference>
<feature type="coiled-coil region" evidence="3">
    <location>
        <begin position="375"/>
        <end position="455"/>
    </location>
</feature>
<evidence type="ECO:0000256" key="2">
    <source>
        <dbReference type="ARBA" id="ARBA00023054"/>
    </source>
</evidence>
<feature type="compositionally biased region" description="Basic and acidic residues" evidence="4">
    <location>
        <begin position="1"/>
        <end position="21"/>
    </location>
</feature>
<evidence type="ECO:0000256" key="1">
    <source>
        <dbReference type="ARBA" id="ARBA00022754"/>
    </source>
</evidence>
<dbReference type="PROSITE" id="PS51842">
    <property type="entry name" value="IF_ROD_2"/>
    <property type="match status" value="1"/>
</dbReference>
<evidence type="ECO:0000256" key="3">
    <source>
        <dbReference type="SAM" id="Coils"/>
    </source>
</evidence>
<name>A0A814GSK1_9BILA</name>
<feature type="compositionally biased region" description="Low complexity" evidence="4">
    <location>
        <begin position="686"/>
        <end position="701"/>
    </location>
</feature>
<dbReference type="Gene3D" id="1.20.5.170">
    <property type="match status" value="1"/>
</dbReference>
<gene>
    <name evidence="6" type="ORF">IZO911_LOCUS17593</name>
    <name evidence="7" type="ORF">KXQ929_LOCUS8474</name>
</gene>
<comment type="caution">
    <text evidence="6">The sequence shown here is derived from an EMBL/GenBank/DDBJ whole genome shotgun (WGS) entry which is preliminary data.</text>
</comment>
<dbReference type="SMART" id="SM01391">
    <property type="entry name" value="Filament"/>
    <property type="match status" value="1"/>
</dbReference>
<evidence type="ECO:0000259" key="5">
    <source>
        <dbReference type="PROSITE" id="PS51842"/>
    </source>
</evidence>
<sequence length="761" mass="82357">MRSQYEQRNERISRDFDRDNDASFNSTSTSTTTYRSAVSPRVTNVRSRPTGLGGSSGSSTRMFQSYLQTGSGNGFGQGLASLAHFSGIPTRGGGGGGGFGGNTAIVSINNARQRDKRDLEVLNDKFAQYVEKVRFLEAHNRKLNMELEVLRSRSGQGSSRIKEMYDIEMAEANKLIDDTKRDGAAAKAKAAQLEQEVKRQEARRNEVTALQQTDRREIDALQQRIAENEAQINLFRRRMADLEDESRRYKAEAQRISSEIARLQNEIQNELFIKASCEVEKLSLEDDLANLKHLHEADLAELRSQSVSNDLDPSQFFRNELAESIREIRNDYETAMENRRNDLQNRYFLFVNETTIRTQSPGSNSVFSVQQQVQVEHVRNELLQAQNQNAHVRAKIQAIQNSITNLRQNLKDIQDGDADARAKGERALDDARRRLQQAEQEYATVMEFKTSLEKEINTYRKYLEGPDGLRVCVDRVVQDAEQQALVKSNANAYQKNSRFGGGGGGSFGGGAGSSYGGGGYGGGAGGYGGGSYGFGGGAGGGYSGGAGSSYGGGAGSSYGGGAGSSYGGGGAGGGGAGSSYGGGVGSSYGGDAGGGSTTISRTVINSTGSNNGGSGSGPTISNLVNRSSATPSAYQSSSSTYRNQPTHDVSGQESSTADNTLRDETDYNSSFRDNSGQDYTTPGYTVRNSSNRSSVIQQSSSDRNNLTRENSTVRNSLTRENSAVRNNLPRETLLRDGSFQREGNNDDNQEYDHTYENVDTL</sequence>
<dbReference type="AlphaFoldDB" id="A0A814GSK1"/>
<dbReference type="PANTHER" id="PTHR45721">
    <property type="entry name" value="LAMIN DM0-RELATED"/>
    <property type="match status" value="1"/>
</dbReference>
<feature type="region of interest" description="Disordered" evidence="4">
    <location>
        <begin position="734"/>
        <end position="761"/>
    </location>
</feature>
<dbReference type="Proteomes" id="UP000663868">
    <property type="component" value="Unassembled WGS sequence"/>
</dbReference>
<feature type="region of interest" description="Disordered" evidence="4">
    <location>
        <begin position="599"/>
        <end position="722"/>
    </location>
</feature>
<dbReference type="EMBL" id="CAJNOE010000165">
    <property type="protein sequence ID" value="CAF1000157.1"/>
    <property type="molecule type" value="Genomic_DNA"/>
</dbReference>
<reference evidence="6" key="1">
    <citation type="submission" date="2021-02" db="EMBL/GenBank/DDBJ databases">
        <authorList>
            <person name="Nowell W R."/>
        </authorList>
    </citation>
    <scope>NUCLEOTIDE SEQUENCE</scope>
</reference>
<dbReference type="GO" id="GO:0005652">
    <property type="term" value="C:nuclear lamina"/>
    <property type="evidence" value="ECO:0007669"/>
    <property type="project" value="TreeGrafter"/>
</dbReference>
<protein>
    <recommendedName>
        <fullName evidence="5">IF rod domain-containing protein</fullName>
    </recommendedName>
</protein>
<evidence type="ECO:0000313" key="8">
    <source>
        <dbReference type="Proteomes" id="UP000663860"/>
    </source>
</evidence>
<evidence type="ECO:0000256" key="4">
    <source>
        <dbReference type="SAM" id="MobiDB-lite"/>
    </source>
</evidence>
<dbReference type="EMBL" id="CAJOBB010000369">
    <property type="protein sequence ID" value="CAF3663396.1"/>
    <property type="molecule type" value="Genomic_DNA"/>
</dbReference>
<feature type="coiled-coil region" evidence="3">
    <location>
        <begin position="133"/>
        <end position="266"/>
    </location>
</feature>
<dbReference type="SUPFAM" id="SSF64593">
    <property type="entry name" value="Intermediate filament protein, coiled coil region"/>
    <property type="match status" value="2"/>
</dbReference>
<feature type="domain" description="IF rod" evidence="5">
    <location>
        <begin position="115"/>
        <end position="470"/>
    </location>
</feature>
<dbReference type="InterPro" id="IPR039008">
    <property type="entry name" value="IF_rod_dom"/>
</dbReference>
<evidence type="ECO:0000313" key="6">
    <source>
        <dbReference type="EMBL" id="CAF1000157.1"/>
    </source>
</evidence>
<feature type="region of interest" description="Disordered" evidence="4">
    <location>
        <begin position="1"/>
        <end position="61"/>
    </location>
</feature>
<dbReference type="GO" id="GO:0007097">
    <property type="term" value="P:nuclear migration"/>
    <property type="evidence" value="ECO:0007669"/>
    <property type="project" value="TreeGrafter"/>
</dbReference>
<feature type="compositionally biased region" description="Basic and acidic residues" evidence="4">
    <location>
        <begin position="750"/>
        <end position="761"/>
    </location>
</feature>
<organism evidence="6 8">
    <name type="scientific">Adineta steineri</name>
    <dbReference type="NCBI Taxonomy" id="433720"/>
    <lineage>
        <taxon>Eukaryota</taxon>
        <taxon>Metazoa</taxon>
        <taxon>Spiralia</taxon>
        <taxon>Gnathifera</taxon>
        <taxon>Rotifera</taxon>
        <taxon>Eurotatoria</taxon>
        <taxon>Bdelloidea</taxon>
        <taxon>Adinetida</taxon>
        <taxon>Adinetidae</taxon>
        <taxon>Adineta</taxon>
    </lineage>
</organism>
<dbReference type="GO" id="GO:0051664">
    <property type="term" value="P:nuclear pore localization"/>
    <property type="evidence" value="ECO:0007669"/>
    <property type="project" value="TreeGrafter"/>
</dbReference>
<dbReference type="GO" id="GO:0005882">
    <property type="term" value="C:intermediate filament"/>
    <property type="evidence" value="ECO:0007669"/>
    <property type="project" value="UniProtKB-KW"/>
</dbReference>
<dbReference type="Pfam" id="PF00038">
    <property type="entry name" value="Filament"/>
    <property type="match status" value="1"/>
</dbReference>